<feature type="repeat" description="ANK" evidence="3">
    <location>
        <begin position="54"/>
        <end position="86"/>
    </location>
</feature>
<gene>
    <name evidence="4" type="ORF">CYMTET_40600</name>
</gene>
<evidence type="ECO:0000256" key="1">
    <source>
        <dbReference type="ARBA" id="ARBA00022737"/>
    </source>
</evidence>
<dbReference type="InterPro" id="IPR002110">
    <property type="entry name" value="Ankyrin_rpt"/>
</dbReference>
<dbReference type="PANTHER" id="PTHR24171">
    <property type="entry name" value="ANKYRIN REPEAT DOMAIN-CONTAINING PROTEIN 39-RELATED"/>
    <property type="match status" value="1"/>
</dbReference>
<sequence length="291" mass="31482">MSIRAFAECHIAVEAAIHKANNINMRLHHAARHGETSKLEGMLLIDPVEAKDENGDTALHLACEFNHKSAVKILLAKGAPKDITDKYGRTPLHRAAEHASKDALWVLITANANVEANIVRGKSGAELYAEQQEAYGRKALHIACEYSHLEVMDILLETANIQAGNEMGETPLHIAARKGNEATYNFLVQKGADIEAQDLMGHTPLHTASETGKINIMQLLIDAKANVNATDTYHDTPLMLAAANGQEEAVELLISAGASAAKLDHKGRTLRQRASTFAQGNVVGLLDKLNL</sequence>
<dbReference type="Gene3D" id="1.25.40.20">
    <property type="entry name" value="Ankyrin repeat-containing domain"/>
    <property type="match status" value="4"/>
</dbReference>
<dbReference type="EMBL" id="LGRX02026961">
    <property type="protein sequence ID" value="KAK3250007.1"/>
    <property type="molecule type" value="Genomic_DNA"/>
</dbReference>
<feature type="repeat" description="ANK" evidence="3">
    <location>
        <begin position="87"/>
        <end position="116"/>
    </location>
</feature>
<dbReference type="SMART" id="SM00248">
    <property type="entry name" value="ANK"/>
    <property type="match status" value="6"/>
</dbReference>
<protein>
    <submittedName>
        <fullName evidence="4">Uncharacterized protein</fullName>
    </submittedName>
</protein>
<name>A0AAE0C7U9_9CHLO</name>
<keyword evidence="5" id="KW-1185">Reference proteome</keyword>
<evidence type="ECO:0000256" key="3">
    <source>
        <dbReference type="PROSITE-ProRule" id="PRU00023"/>
    </source>
</evidence>
<dbReference type="Pfam" id="PF12796">
    <property type="entry name" value="Ank_2"/>
    <property type="match status" value="3"/>
</dbReference>
<dbReference type="PROSITE" id="PS50088">
    <property type="entry name" value="ANK_REPEAT"/>
    <property type="match status" value="6"/>
</dbReference>
<feature type="repeat" description="ANK" evidence="3">
    <location>
        <begin position="233"/>
        <end position="265"/>
    </location>
</feature>
<evidence type="ECO:0000313" key="5">
    <source>
        <dbReference type="Proteomes" id="UP001190700"/>
    </source>
</evidence>
<feature type="repeat" description="ANK" evidence="3">
    <location>
        <begin position="135"/>
        <end position="157"/>
    </location>
</feature>
<feature type="repeat" description="ANK" evidence="3">
    <location>
        <begin position="167"/>
        <end position="199"/>
    </location>
</feature>
<dbReference type="AlphaFoldDB" id="A0AAE0C7U9"/>
<dbReference type="SUPFAM" id="SSF48403">
    <property type="entry name" value="Ankyrin repeat"/>
    <property type="match status" value="1"/>
</dbReference>
<feature type="repeat" description="ANK" evidence="3">
    <location>
        <begin position="200"/>
        <end position="232"/>
    </location>
</feature>
<accession>A0AAE0C7U9</accession>
<dbReference type="InterPro" id="IPR036770">
    <property type="entry name" value="Ankyrin_rpt-contain_sf"/>
</dbReference>
<evidence type="ECO:0000256" key="2">
    <source>
        <dbReference type="ARBA" id="ARBA00023043"/>
    </source>
</evidence>
<keyword evidence="1" id="KW-0677">Repeat</keyword>
<reference evidence="4 5" key="1">
    <citation type="journal article" date="2015" name="Genome Biol. Evol.">
        <title>Comparative Genomics of a Bacterivorous Green Alga Reveals Evolutionary Causalities and Consequences of Phago-Mixotrophic Mode of Nutrition.</title>
        <authorList>
            <person name="Burns J.A."/>
            <person name="Paasch A."/>
            <person name="Narechania A."/>
            <person name="Kim E."/>
        </authorList>
    </citation>
    <scope>NUCLEOTIDE SEQUENCE [LARGE SCALE GENOMIC DNA]</scope>
    <source>
        <strain evidence="4 5">PLY_AMNH</strain>
    </source>
</reference>
<dbReference type="PRINTS" id="PR01415">
    <property type="entry name" value="ANKYRIN"/>
</dbReference>
<dbReference type="PROSITE" id="PS50297">
    <property type="entry name" value="ANK_REP_REGION"/>
    <property type="match status" value="6"/>
</dbReference>
<comment type="caution">
    <text evidence="4">The sequence shown here is derived from an EMBL/GenBank/DDBJ whole genome shotgun (WGS) entry which is preliminary data.</text>
</comment>
<evidence type="ECO:0000313" key="4">
    <source>
        <dbReference type="EMBL" id="KAK3250007.1"/>
    </source>
</evidence>
<keyword evidence="2 3" id="KW-0040">ANK repeat</keyword>
<organism evidence="4 5">
    <name type="scientific">Cymbomonas tetramitiformis</name>
    <dbReference type="NCBI Taxonomy" id="36881"/>
    <lineage>
        <taxon>Eukaryota</taxon>
        <taxon>Viridiplantae</taxon>
        <taxon>Chlorophyta</taxon>
        <taxon>Pyramimonadophyceae</taxon>
        <taxon>Pyramimonadales</taxon>
        <taxon>Pyramimonadaceae</taxon>
        <taxon>Cymbomonas</taxon>
    </lineage>
</organism>
<dbReference type="Proteomes" id="UP001190700">
    <property type="component" value="Unassembled WGS sequence"/>
</dbReference>
<proteinExistence type="predicted"/>